<comment type="caution">
    <text evidence="3">The sequence shown here is derived from an EMBL/GenBank/DDBJ whole genome shotgun (WGS) entry which is preliminary data.</text>
</comment>
<dbReference type="RefSeq" id="WP_210597594.1">
    <property type="nucleotide sequence ID" value="NZ_JAGKSQ010000004.1"/>
</dbReference>
<dbReference type="PROSITE" id="PS51257">
    <property type="entry name" value="PROKAR_LIPOPROTEIN"/>
    <property type="match status" value="1"/>
</dbReference>
<organism evidence="3 4">
    <name type="scientific">Halalkalibacter suaedae</name>
    <dbReference type="NCBI Taxonomy" id="2822140"/>
    <lineage>
        <taxon>Bacteria</taxon>
        <taxon>Bacillati</taxon>
        <taxon>Bacillota</taxon>
        <taxon>Bacilli</taxon>
        <taxon>Bacillales</taxon>
        <taxon>Bacillaceae</taxon>
        <taxon>Halalkalibacter</taxon>
    </lineage>
</organism>
<name>A0A940WZR2_9BACI</name>
<evidence type="ECO:0000256" key="1">
    <source>
        <dbReference type="SAM" id="MobiDB-lite"/>
    </source>
</evidence>
<dbReference type="AlphaFoldDB" id="A0A940WZR2"/>
<reference evidence="3" key="1">
    <citation type="submission" date="2021-03" db="EMBL/GenBank/DDBJ databases">
        <title>Bacillus suaedae sp. nov., isolated from Suaeda aralocaspica.</title>
        <authorList>
            <person name="Lei R.F.R."/>
        </authorList>
    </citation>
    <scope>NUCLEOTIDE SEQUENCE</scope>
    <source>
        <strain evidence="3">YZJH907-2</strain>
    </source>
</reference>
<feature type="signal peptide" evidence="2">
    <location>
        <begin position="1"/>
        <end position="18"/>
    </location>
</feature>
<keyword evidence="2" id="KW-0732">Signal</keyword>
<evidence type="ECO:0000256" key="2">
    <source>
        <dbReference type="SAM" id="SignalP"/>
    </source>
</evidence>
<dbReference type="Proteomes" id="UP000678228">
    <property type="component" value="Unassembled WGS sequence"/>
</dbReference>
<gene>
    <name evidence="3" type="ORF">J7W16_12310</name>
</gene>
<proteinExistence type="predicted"/>
<accession>A0A940WZR2</accession>
<dbReference type="EMBL" id="JAGKSQ010000004">
    <property type="protein sequence ID" value="MBP3951915.1"/>
    <property type="molecule type" value="Genomic_DNA"/>
</dbReference>
<keyword evidence="4" id="KW-1185">Reference proteome</keyword>
<feature type="chain" id="PRO_5038766660" evidence="2">
    <location>
        <begin position="19"/>
        <end position="69"/>
    </location>
</feature>
<sequence length="69" mass="7607">MKKLFALSIVACSIFTLAACGDDEVPAPAEPIEEIEVEEENGQLEEVEIEEEDQLGDGEIIDEKEVIDE</sequence>
<protein>
    <submittedName>
        <fullName evidence="3">Uncharacterized protein</fullName>
    </submittedName>
</protein>
<evidence type="ECO:0000313" key="4">
    <source>
        <dbReference type="Proteomes" id="UP000678228"/>
    </source>
</evidence>
<evidence type="ECO:0000313" key="3">
    <source>
        <dbReference type="EMBL" id="MBP3951915.1"/>
    </source>
</evidence>
<feature type="region of interest" description="Disordered" evidence="1">
    <location>
        <begin position="49"/>
        <end position="69"/>
    </location>
</feature>